<evidence type="ECO:0000256" key="11">
    <source>
        <dbReference type="SAM" id="Phobius"/>
    </source>
</evidence>
<proteinExistence type="inferred from homology"/>
<dbReference type="eggNOG" id="KOG3342">
    <property type="taxonomic scope" value="Eukaryota"/>
</dbReference>
<evidence type="ECO:0000256" key="9">
    <source>
        <dbReference type="ARBA" id="ARBA00023136"/>
    </source>
</evidence>
<dbReference type="GO" id="GO:0004252">
    <property type="term" value="F:serine-type endopeptidase activity"/>
    <property type="evidence" value="ECO:0007669"/>
    <property type="project" value="InterPro"/>
</dbReference>
<dbReference type="PRINTS" id="PR00728">
    <property type="entry name" value="SIGNALPTASE"/>
</dbReference>
<evidence type="ECO:0000256" key="4">
    <source>
        <dbReference type="ARBA" id="ARBA00013208"/>
    </source>
</evidence>
<comment type="subcellular location">
    <subcellularLocation>
        <location evidence="2">Endoplasmic reticulum membrane</location>
        <topology evidence="2">Single-pass type II membrane protein</topology>
    </subcellularLocation>
</comment>
<dbReference type="AlphaFoldDB" id="A0A0L0DF71"/>
<gene>
    <name evidence="12" type="ORF">AMSG_07102</name>
</gene>
<dbReference type="EC" id="3.4.21.89" evidence="4"/>
<dbReference type="PANTHER" id="PTHR10806:SF6">
    <property type="entry name" value="SIGNAL PEPTIDASE COMPLEX CATALYTIC SUBUNIT SEC11"/>
    <property type="match status" value="1"/>
</dbReference>
<dbReference type="Proteomes" id="UP000054408">
    <property type="component" value="Unassembled WGS sequence"/>
</dbReference>
<dbReference type="InterPro" id="IPR036286">
    <property type="entry name" value="LexA/Signal_pep-like_sf"/>
</dbReference>
<dbReference type="GO" id="GO:0005787">
    <property type="term" value="C:signal peptidase complex"/>
    <property type="evidence" value="ECO:0007669"/>
    <property type="project" value="TreeGrafter"/>
</dbReference>
<evidence type="ECO:0000256" key="8">
    <source>
        <dbReference type="ARBA" id="ARBA00022989"/>
    </source>
</evidence>
<protein>
    <recommendedName>
        <fullName evidence="5">Signal peptidase complex catalytic subunit SEC11</fullName>
        <ecNumber evidence="4">3.4.21.89</ecNumber>
    </recommendedName>
    <alternativeName>
        <fullName evidence="6">Signal peptidase complex catalytic subunit sec11</fullName>
    </alternativeName>
</protein>
<dbReference type="PANTHER" id="PTHR10806">
    <property type="entry name" value="SIGNAL PEPTIDASE COMPLEX CATALYTIC SUBUNIT SEC11"/>
    <property type="match status" value="1"/>
</dbReference>
<dbReference type="RefSeq" id="XP_013756578.1">
    <property type="nucleotide sequence ID" value="XM_013901124.1"/>
</dbReference>
<dbReference type="STRING" id="461836.A0A0L0DF71"/>
<evidence type="ECO:0000256" key="7">
    <source>
        <dbReference type="ARBA" id="ARBA00022692"/>
    </source>
</evidence>
<comment type="function">
    <text evidence="10">Catalytic component of the signal peptidase complex (SPC) which catalyzes the cleavage of N-terminal signal sequences from nascent proteins as they are translocated into the lumen of the endoplasmic reticulum. Specifically cleaves N-terminal signal peptides that contain a hydrophobic alpha-helix (h-region) shorter than 18-20 amino acids.</text>
</comment>
<evidence type="ECO:0000256" key="1">
    <source>
        <dbReference type="ARBA" id="ARBA00000677"/>
    </source>
</evidence>
<dbReference type="SUPFAM" id="SSF51306">
    <property type="entry name" value="LexA/Signal peptidase"/>
    <property type="match status" value="1"/>
</dbReference>
<evidence type="ECO:0000313" key="12">
    <source>
        <dbReference type="EMBL" id="KNC50870.1"/>
    </source>
</evidence>
<sequence>MSGDEDVMTTAKNFVRTRIINPFKALRGRVMLEQAIFFGLIVANAFILWKTLTVVSGSESPIVVVLSGSMRPAFDRGDLLFLTMGSSPLRVGEIVVYALPGRAIPIVHRIVSLHESRSSGKVDLLTKGDNNDVDDLGLYPRGVWWLHRENIIGRAGGFARGAGVMTIAMNDMPQLKWAMIGGLFLYVLLNRDG</sequence>
<reference evidence="12 13" key="1">
    <citation type="submission" date="2010-05" db="EMBL/GenBank/DDBJ databases">
        <title>The Genome Sequence of Thecamonas trahens ATCC 50062.</title>
        <authorList>
            <consortium name="The Broad Institute Genome Sequencing Platform"/>
            <person name="Russ C."/>
            <person name="Cuomo C."/>
            <person name="Shea T."/>
            <person name="Young S.K."/>
            <person name="Zeng Q."/>
            <person name="Koehrsen M."/>
            <person name="Haas B."/>
            <person name="Borodovsky M."/>
            <person name="Guigo R."/>
            <person name="Alvarado L."/>
            <person name="Berlin A."/>
            <person name="Bochicchio J."/>
            <person name="Borenstein D."/>
            <person name="Chapman S."/>
            <person name="Chen Z."/>
            <person name="Freedman E."/>
            <person name="Gellesch M."/>
            <person name="Goldberg J."/>
            <person name="Griggs A."/>
            <person name="Gujja S."/>
            <person name="Heilman E."/>
            <person name="Heiman D."/>
            <person name="Hepburn T."/>
            <person name="Howarth C."/>
            <person name="Jen D."/>
            <person name="Larson L."/>
            <person name="Mehta T."/>
            <person name="Park D."/>
            <person name="Pearson M."/>
            <person name="Roberts A."/>
            <person name="Saif S."/>
            <person name="Shenoy N."/>
            <person name="Sisk P."/>
            <person name="Stolte C."/>
            <person name="Sykes S."/>
            <person name="Thomson T."/>
            <person name="Walk T."/>
            <person name="White J."/>
            <person name="Yandava C."/>
            <person name="Burger G."/>
            <person name="Gray M.W."/>
            <person name="Holland P.W.H."/>
            <person name="King N."/>
            <person name="Lang F.B.F."/>
            <person name="Roger A.J."/>
            <person name="Ruiz-Trillo I."/>
            <person name="Lander E."/>
            <person name="Nusbaum C."/>
        </authorList>
    </citation>
    <scope>NUCLEOTIDE SEQUENCE [LARGE SCALE GENOMIC DNA]</scope>
    <source>
        <strain evidence="12 13">ATCC 50062</strain>
    </source>
</reference>
<dbReference type="NCBIfam" id="TIGR02228">
    <property type="entry name" value="sigpep_I_arch"/>
    <property type="match status" value="1"/>
</dbReference>
<comment type="catalytic activity">
    <reaction evidence="1">
        <text>Cleavage of hydrophobic, N-terminal signal or leader sequences from secreted and periplasmic proteins.</text>
        <dbReference type="EC" id="3.4.21.89"/>
    </reaction>
</comment>
<keyword evidence="13" id="KW-1185">Reference proteome</keyword>
<name>A0A0L0DF71_THETB</name>
<evidence type="ECO:0000256" key="10">
    <source>
        <dbReference type="ARBA" id="ARBA00045533"/>
    </source>
</evidence>
<evidence type="ECO:0000256" key="3">
    <source>
        <dbReference type="ARBA" id="ARBA00011035"/>
    </source>
</evidence>
<dbReference type="OMA" id="ILMNEYP"/>
<dbReference type="CDD" id="cd06530">
    <property type="entry name" value="S26_SPase_I"/>
    <property type="match status" value="1"/>
</dbReference>
<dbReference type="GO" id="GO:0009003">
    <property type="term" value="F:signal peptidase activity"/>
    <property type="evidence" value="ECO:0007669"/>
    <property type="project" value="UniProtKB-EC"/>
</dbReference>
<evidence type="ECO:0000256" key="2">
    <source>
        <dbReference type="ARBA" id="ARBA00004648"/>
    </source>
</evidence>
<dbReference type="InterPro" id="IPR019533">
    <property type="entry name" value="Peptidase_S26"/>
</dbReference>
<dbReference type="OrthoDB" id="10257561at2759"/>
<dbReference type="GO" id="GO:0006465">
    <property type="term" value="P:signal peptide processing"/>
    <property type="evidence" value="ECO:0007669"/>
    <property type="project" value="InterPro"/>
</dbReference>
<dbReference type="InterPro" id="IPR001733">
    <property type="entry name" value="Peptidase_S26B"/>
</dbReference>
<feature type="transmembrane region" description="Helical" evidence="11">
    <location>
        <begin position="30"/>
        <end position="49"/>
    </location>
</feature>
<organism evidence="12 13">
    <name type="scientific">Thecamonas trahens ATCC 50062</name>
    <dbReference type="NCBI Taxonomy" id="461836"/>
    <lineage>
        <taxon>Eukaryota</taxon>
        <taxon>Apusozoa</taxon>
        <taxon>Apusomonadida</taxon>
        <taxon>Apusomonadidae</taxon>
        <taxon>Thecamonas</taxon>
    </lineage>
</organism>
<comment type="similarity">
    <text evidence="3">Belongs to the peptidase S26B family.</text>
</comment>
<evidence type="ECO:0000313" key="13">
    <source>
        <dbReference type="Proteomes" id="UP000054408"/>
    </source>
</evidence>
<dbReference type="GeneID" id="25566108"/>
<dbReference type="EMBL" id="GL349463">
    <property type="protein sequence ID" value="KNC50870.1"/>
    <property type="molecule type" value="Genomic_DNA"/>
</dbReference>
<keyword evidence="9 11" id="KW-0472">Membrane</keyword>
<evidence type="ECO:0000256" key="6">
    <source>
        <dbReference type="ARBA" id="ARBA00021755"/>
    </source>
</evidence>
<keyword evidence="8 11" id="KW-1133">Transmembrane helix</keyword>
<accession>A0A0L0DF71</accession>
<evidence type="ECO:0000256" key="5">
    <source>
        <dbReference type="ARBA" id="ARBA00019685"/>
    </source>
</evidence>
<keyword evidence="7 11" id="KW-0812">Transmembrane</keyword>